<evidence type="ECO:0008006" key="3">
    <source>
        <dbReference type="Google" id="ProtNLM"/>
    </source>
</evidence>
<keyword evidence="1" id="KW-0808">Transferase</keyword>
<dbReference type="Gene3D" id="3.40.50.10540">
    <property type="entry name" value="Crotonobetainyl-coa:carnitine coa-transferase, domain 1"/>
    <property type="match status" value="2"/>
</dbReference>
<accession>A0A0F8YGC6</accession>
<reference evidence="2" key="1">
    <citation type="journal article" date="2015" name="Nature">
        <title>Complex archaea that bridge the gap between prokaryotes and eukaryotes.</title>
        <authorList>
            <person name="Spang A."/>
            <person name="Saw J.H."/>
            <person name="Jorgensen S.L."/>
            <person name="Zaremba-Niedzwiedzka K."/>
            <person name="Martijn J."/>
            <person name="Lind A.E."/>
            <person name="van Eijk R."/>
            <person name="Schleper C."/>
            <person name="Guy L."/>
            <person name="Ettema T.J."/>
        </authorList>
    </citation>
    <scope>NUCLEOTIDE SEQUENCE</scope>
</reference>
<proteinExistence type="predicted"/>
<organism evidence="2">
    <name type="scientific">marine sediment metagenome</name>
    <dbReference type="NCBI Taxonomy" id="412755"/>
    <lineage>
        <taxon>unclassified sequences</taxon>
        <taxon>metagenomes</taxon>
        <taxon>ecological metagenomes</taxon>
    </lineage>
</organism>
<dbReference type="GO" id="GO:0008410">
    <property type="term" value="F:CoA-transferase activity"/>
    <property type="evidence" value="ECO:0007669"/>
    <property type="project" value="TreeGrafter"/>
</dbReference>
<protein>
    <recommendedName>
        <fullName evidence="3">CoA transferase</fullName>
    </recommendedName>
</protein>
<gene>
    <name evidence="2" type="ORF">LCGC14_2823480</name>
</gene>
<evidence type="ECO:0000313" key="2">
    <source>
        <dbReference type="EMBL" id="KKK80442.1"/>
    </source>
</evidence>
<dbReference type="InterPro" id="IPR003673">
    <property type="entry name" value="CoA-Trfase_fam_III"/>
</dbReference>
<feature type="non-terminal residue" evidence="2">
    <location>
        <position position="1"/>
    </location>
</feature>
<dbReference type="EMBL" id="LAZR01053581">
    <property type="protein sequence ID" value="KKK80442.1"/>
    <property type="molecule type" value="Genomic_DNA"/>
</dbReference>
<dbReference type="InterPro" id="IPR050483">
    <property type="entry name" value="CoA-transferase_III_domain"/>
</dbReference>
<evidence type="ECO:0000256" key="1">
    <source>
        <dbReference type="ARBA" id="ARBA00022679"/>
    </source>
</evidence>
<dbReference type="InterPro" id="IPR023606">
    <property type="entry name" value="CoA-Trfase_III_dom_1_sf"/>
</dbReference>
<dbReference type="Pfam" id="PF02515">
    <property type="entry name" value="CoA_transf_3"/>
    <property type="match status" value="1"/>
</dbReference>
<dbReference type="PANTHER" id="PTHR48207">
    <property type="entry name" value="SUCCINATE--HYDROXYMETHYLGLUTARATE COA-TRANSFERASE"/>
    <property type="match status" value="1"/>
</dbReference>
<dbReference type="AlphaFoldDB" id="A0A0F8YGC6"/>
<dbReference type="SUPFAM" id="SSF89796">
    <property type="entry name" value="CoA-transferase family III (CaiB/BaiF)"/>
    <property type="match status" value="1"/>
</dbReference>
<dbReference type="PANTHER" id="PTHR48207:SF3">
    <property type="entry name" value="SUCCINATE--HYDROXYMETHYLGLUTARATE COA-TRANSFERASE"/>
    <property type="match status" value="1"/>
</dbReference>
<comment type="caution">
    <text evidence="2">The sequence shown here is derived from an EMBL/GenBank/DDBJ whole genome shotgun (WGS) entry which is preliminary data.</text>
</comment>
<name>A0A0F8YGC6_9ZZZZ</name>
<sequence length="226" mass="25676">EYQAGVNAAVASMGALFWRLTSGRGQHIDVSTQESVVSILEMTYTFWPYMHVPVVRWGQRPIHPIDIFECQDGWIFVFCLEEAQWKSFVELMGNPEWAGWEVFNDRLVRASNYDVLRPLLEEWIRGWKVDDLYRAAQEKRIPFAPVSAIGDLLESEHLKARGFFVEVAHPQAGSIKQPGAPYKLGQTPWEIRSPAPTLGQHNEAVLCDRLGLPKTELTSLREAGVL</sequence>